<reference evidence="2 3" key="1">
    <citation type="submission" date="2015-08" db="EMBL/GenBank/DDBJ databases">
        <authorList>
            <person name="Babu N.S."/>
            <person name="Beckwith C.J."/>
            <person name="Beseler K.G."/>
            <person name="Brison A."/>
            <person name="Carone J.V."/>
            <person name="Caskin T.P."/>
            <person name="Diamond M."/>
            <person name="Durham M.E."/>
            <person name="Foxe J.M."/>
            <person name="Go M."/>
            <person name="Henderson B.A."/>
            <person name="Jones I.B."/>
            <person name="McGettigan J.A."/>
            <person name="Micheletti S.J."/>
            <person name="Nasrallah M.E."/>
            <person name="Ortiz D."/>
            <person name="Piller C.R."/>
            <person name="Privatt S.R."/>
            <person name="Schneider S.L."/>
            <person name="Sharp S."/>
            <person name="Smith T.C."/>
            <person name="Stanton J.D."/>
            <person name="Ullery H.E."/>
            <person name="Wilson R.J."/>
            <person name="Serrano M.G."/>
            <person name="Buck G."/>
            <person name="Lee V."/>
            <person name="Wang Y."/>
            <person name="Carvalho R."/>
            <person name="Voegtly L."/>
            <person name="Shi R."/>
            <person name="Duckworth R."/>
            <person name="Johnson A."/>
            <person name="Loviza R."/>
            <person name="Walstead R."/>
            <person name="Shah Z."/>
            <person name="Kiflezghi M."/>
            <person name="Wade K."/>
            <person name="Ball S.L."/>
            <person name="Bradley K.W."/>
            <person name="Asai D.J."/>
            <person name="Bowman C.A."/>
            <person name="Russell D.A."/>
            <person name="Pope W.H."/>
            <person name="Jacobs-Sera D."/>
            <person name="Hendrix R.W."/>
            <person name="Hatfull G.F."/>
        </authorList>
    </citation>
    <scope>NUCLEOTIDE SEQUENCE [LARGE SCALE GENOMIC DNA]</scope>
    <source>
        <strain evidence="2 3">DSM 27648</strain>
    </source>
</reference>
<dbReference type="STRING" id="1391654.AKJ09_00457"/>
<dbReference type="EMBL" id="CP012333">
    <property type="protein sequence ID" value="AKU93793.1"/>
    <property type="molecule type" value="Genomic_DNA"/>
</dbReference>
<accession>A0A0K1PJS9</accession>
<proteinExistence type="predicted"/>
<dbReference type="AlphaFoldDB" id="A0A0K1PJS9"/>
<dbReference type="PANTHER" id="PTHR46534:SF1">
    <property type="entry name" value="IGGFC-BINDING PROTEIN N-TERMINAL DOMAIN-CONTAINING PROTEIN"/>
    <property type="match status" value="1"/>
</dbReference>
<sequence>MREEHRRCSYRPPPLTSGECLAQCAPDGRALVDCHGEVVTACDAYSTCVGNVCKPSCEVADQEQSSVGCEYFAAKPSAFLFGEEGVKNDGSCYAVMVANTWNAPVELQVEYGGQAIPSSYFRVPRGQGADIHYELLPEGKLPSNEVAILFLAMEPTVPISEEGMPLYVPCPETVGAGVLSSAAVRGSGKGTMFHIRSSAPVTAYDIYPYGGAKSYFPSASLLLPTSSWGTEAVAADGYHTGGEQAARGVGTWFQVLASQDDTHVKIRPTLDLQSVAGAPIVKQGEVGEYLLQRGEFLQFAGVQDADGTGVEADKPVAVAGGASCMNIPEGRPFCDTLHQNIPPIRLFGHEYVATRYRDREPGEPEVTPWLVLAAADDTTLTYDPPIPDAPTKLMRGESKEFFAPGPFVVRTQDDAHPIYVASYMTGGSLVTTNMGDPEMVNVIPVGQYLSKYLFLTDPTYGNTNLVFTRGAVDGKFEDVQLDCLGTVQGWQKVGNSNYEVAYVDLVKNGGPEGDCDNGVHRASSKNPFALTVWGWDITASYGFPAGMGTKTLNTVTGIR</sequence>
<protein>
    <recommendedName>
        <fullName evidence="1">IgGFc-binding protein N-terminal domain-containing protein</fullName>
    </recommendedName>
</protein>
<evidence type="ECO:0000259" key="1">
    <source>
        <dbReference type="Pfam" id="PF17517"/>
    </source>
</evidence>
<dbReference type="KEGG" id="llu:AKJ09_00457"/>
<dbReference type="OrthoDB" id="5524783at2"/>
<dbReference type="Pfam" id="PF17517">
    <property type="entry name" value="IgGFc_binding"/>
    <property type="match status" value="1"/>
</dbReference>
<dbReference type="InterPro" id="IPR035234">
    <property type="entry name" value="IgGFc-bd_N"/>
</dbReference>
<evidence type="ECO:0000313" key="3">
    <source>
        <dbReference type="Proteomes" id="UP000064967"/>
    </source>
</evidence>
<dbReference type="Proteomes" id="UP000064967">
    <property type="component" value="Chromosome"/>
</dbReference>
<evidence type="ECO:0000313" key="2">
    <source>
        <dbReference type="EMBL" id="AKU93793.1"/>
    </source>
</evidence>
<organism evidence="2 3">
    <name type="scientific">Labilithrix luteola</name>
    <dbReference type="NCBI Taxonomy" id="1391654"/>
    <lineage>
        <taxon>Bacteria</taxon>
        <taxon>Pseudomonadati</taxon>
        <taxon>Myxococcota</taxon>
        <taxon>Polyangia</taxon>
        <taxon>Polyangiales</taxon>
        <taxon>Labilitrichaceae</taxon>
        <taxon>Labilithrix</taxon>
    </lineage>
</organism>
<dbReference type="RefSeq" id="WP_146645490.1">
    <property type="nucleotide sequence ID" value="NZ_CP012333.1"/>
</dbReference>
<gene>
    <name evidence="2" type="ORF">AKJ09_00457</name>
</gene>
<keyword evidence="3" id="KW-1185">Reference proteome</keyword>
<feature type="domain" description="IgGFc-binding protein N-terminal" evidence="1">
    <location>
        <begin position="218"/>
        <end position="534"/>
    </location>
</feature>
<name>A0A0K1PJS9_9BACT</name>
<dbReference type="PANTHER" id="PTHR46534">
    <property type="entry name" value="IGGFC_BINDING DOMAIN-CONTAINING PROTEIN"/>
    <property type="match status" value="1"/>
</dbReference>